<dbReference type="RefSeq" id="XP_028882918.1">
    <property type="nucleotide sequence ID" value="XM_029025935.1"/>
</dbReference>
<evidence type="ECO:0000313" key="5">
    <source>
        <dbReference type="EMBL" id="ORC88852.1"/>
    </source>
</evidence>
<dbReference type="OrthoDB" id="1274115at2759"/>
<evidence type="ECO:0000256" key="3">
    <source>
        <dbReference type="RuleBase" id="RU000363"/>
    </source>
</evidence>
<dbReference type="FunFam" id="3.40.50.720:FF:000173">
    <property type="entry name" value="3-oxoacyl-[acyl-carrier protein] reductase"/>
    <property type="match status" value="1"/>
</dbReference>
<dbReference type="STRING" id="67003.A0A1X0NVZ6"/>
<dbReference type="Proteomes" id="UP000192257">
    <property type="component" value="Unassembled WGS sequence"/>
</dbReference>
<dbReference type="PRINTS" id="PR00081">
    <property type="entry name" value="GDHRDH"/>
</dbReference>
<dbReference type="InterPro" id="IPR002347">
    <property type="entry name" value="SDR_fam"/>
</dbReference>
<evidence type="ECO:0000256" key="2">
    <source>
        <dbReference type="ARBA" id="ARBA00023002"/>
    </source>
</evidence>
<dbReference type="EMBL" id="NBCO01000015">
    <property type="protein sequence ID" value="ORC88852.1"/>
    <property type="molecule type" value="Genomic_DNA"/>
</dbReference>
<dbReference type="Gene3D" id="3.40.50.720">
    <property type="entry name" value="NAD(P)-binding Rossmann-like Domain"/>
    <property type="match status" value="1"/>
</dbReference>
<keyword evidence="2" id="KW-0560">Oxidoreductase</keyword>
<organism evidence="5 6">
    <name type="scientific">Trypanosoma theileri</name>
    <dbReference type="NCBI Taxonomy" id="67003"/>
    <lineage>
        <taxon>Eukaryota</taxon>
        <taxon>Discoba</taxon>
        <taxon>Euglenozoa</taxon>
        <taxon>Kinetoplastea</taxon>
        <taxon>Metakinetoplastina</taxon>
        <taxon>Trypanosomatida</taxon>
        <taxon>Trypanosomatidae</taxon>
        <taxon>Trypanosoma</taxon>
    </lineage>
</organism>
<sequence length="261" mass="27593">MISLLGRSVLVTGGGSGLGAATARVLAAHGARVTVVDAQQEPANEKRGTAETSEKGVVMRVRADVTQETEVVAAIRAATDAFGPLFGVVNCAGISPPARVVGKNGACPLEKFERVIKVNLIGTFNVCRLAAEEMIKNNVAETEDRGVIVNTASIAAYDGQIGQVAYAASKGGIVSMTLPLARDLASHRIRVNTICPGVMATPMVLEKMSSAVRESLEMTVPYPRRLGDPSEFAALVHHIMVNRYINGECIRLDGGLRMQPK</sequence>
<protein>
    <submittedName>
        <fullName evidence="5">Putative mitochondrial 3-oxoacyl-(Acyl-carrier protein) reductase</fullName>
    </submittedName>
</protein>
<comment type="similarity">
    <text evidence="1 3">Belongs to the short-chain dehydrogenases/reductases (SDR) family.</text>
</comment>
<dbReference type="PANTHER" id="PTHR43658:SF8">
    <property type="entry name" value="17-BETA-HYDROXYSTEROID DEHYDROGENASE 14-RELATED"/>
    <property type="match status" value="1"/>
</dbReference>
<comment type="caution">
    <text evidence="5">The sequence shown here is derived from an EMBL/GenBank/DDBJ whole genome shotgun (WGS) entry which is preliminary data.</text>
</comment>
<name>A0A1X0NVZ6_9TRYP</name>
<dbReference type="SUPFAM" id="SSF51735">
    <property type="entry name" value="NAD(P)-binding Rossmann-fold domains"/>
    <property type="match status" value="1"/>
</dbReference>
<keyword evidence="6" id="KW-1185">Reference proteome</keyword>
<evidence type="ECO:0000256" key="1">
    <source>
        <dbReference type="ARBA" id="ARBA00006484"/>
    </source>
</evidence>
<dbReference type="Pfam" id="PF00106">
    <property type="entry name" value="adh_short"/>
    <property type="match status" value="1"/>
</dbReference>
<dbReference type="PROSITE" id="PS00061">
    <property type="entry name" value="ADH_SHORT"/>
    <property type="match status" value="1"/>
</dbReference>
<dbReference type="GeneID" id="39985715"/>
<feature type="domain" description="Ketoreductase" evidence="4">
    <location>
        <begin position="7"/>
        <end position="202"/>
    </location>
</feature>
<dbReference type="VEuPathDB" id="TriTrypDB:TM35_000152830"/>
<evidence type="ECO:0000313" key="6">
    <source>
        <dbReference type="Proteomes" id="UP000192257"/>
    </source>
</evidence>
<dbReference type="GO" id="GO:0016491">
    <property type="term" value="F:oxidoreductase activity"/>
    <property type="evidence" value="ECO:0007669"/>
    <property type="project" value="UniProtKB-KW"/>
</dbReference>
<dbReference type="InterPro" id="IPR020904">
    <property type="entry name" value="Sc_DH/Rdtase_CS"/>
</dbReference>
<dbReference type="AlphaFoldDB" id="A0A1X0NVZ6"/>
<dbReference type="PRINTS" id="PR00080">
    <property type="entry name" value="SDRFAMILY"/>
</dbReference>
<dbReference type="InterPro" id="IPR057326">
    <property type="entry name" value="KR_dom"/>
</dbReference>
<dbReference type="PANTHER" id="PTHR43658">
    <property type="entry name" value="SHORT-CHAIN DEHYDROGENASE/REDUCTASE"/>
    <property type="match status" value="1"/>
</dbReference>
<proteinExistence type="inferred from homology"/>
<dbReference type="InterPro" id="IPR036291">
    <property type="entry name" value="NAD(P)-bd_dom_sf"/>
</dbReference>
<accession>A0A1X0NVZ6</accession>
<gene>
    <name evidence="5" type="ORF">TM35_000152830</name>
</gene>
<evidence type="ECO:0000259" key="4">
    <source>
        <dbReference type="SMART" id="SM00822"/>
    </source>
</evidence>
<dbReference type="SMART" id="SM00822">
    <property type="entry name" value="PKS_KR"/>
    <property type="match status" value="1"/>
</dbReference>
<reference evidence="5 6" key="1">
    <citation type="submission" date="2017-03" db="EMBL/GenBank/DDBJ databases">
        <title>An alternative strategy for trypanosome survival in the mammalian bloodstream revealed through genome and transcriptome analysis of the ubiquitous bovine parasite Trypanosoma (Megatrypanum) theileri.</title>
        <authorList>
            <person name="Kelly S."/>
            <person name="Ivens A."/>
            <person name="Mott A."/>
            <person name="O'Neill E."/>
            <person name="Emms D."/>
            <person name="Macleod O."/>
            <person name="Voorheis P."/>
            <person name="Matthews J."/>
            <person name="Matthews K."/>
            <person name="Carrington M."/>
        </authorList>
    </citation>
    <scope>NUCLEOTIDE SEQUENCE [LARGE SCALE GENOMIC DNA]</scope>
    <source>
        <strain evidence="5">Edinburgh</strain>
    </source>
</reference>